<dbReference type="PANTHER" id="PTHR30543:SF21">
    <property type="entry name" value="NAD(P)H-DEPENDENT FMN REDUCTASE LOT6"/>
    <property type="match status" value="1"/>
</dbReference>
<evidence type="ECO:0000256" key="12">
    <source>
        <dbReference type="ARBA" id="ARBA00057099"/>
    </source>
</evidence>
<dbReference type="EMBL" id="JAATIQ010000035">
    <property type="protein sequence ID" value="KAF4396668.1"/>
    <property type="molecule type" value="Genomic_DNA"/>
</dbReference>
<evidence type="ECO:0000256" key="6">
    <source>
        <dbReference type="ARBA" id="ARBA00022643"/>
    </source>
</evidence>
<gene>
    <name evidence="14" type="ORF">G4B88_028982</name>
</gene>
<evidence type="ECO:0000256" key="8">
    <source>
        <dbReference type="ARBA" id="ARBA00023002"/>
    </source>
</evidence>
<proteinExistence type="inferred from homology"/>
<dbReference type="GO" id="GO:0003955">
    <property type="term" value="F:NAD(P)H dehydrogenase (quinone) activity"/>
    <property type="evidence" value="ECO:0007669"/>
    <property type="project" value="UniProtKB-EC"/>
</dbReference>
<dbReference type="PANTHER" id="PTHR30543">
    <property type="entry name" value="CHROMATE REDUCTASE"/>
    <property type="match status" value="1"/>
</dbReference>
<feature type="domain" description="NADPH-dependent FMN reductase-like" evidence="13">
    <location>
        <begin position="209"/>
        <end position="356"/>
    </location>
</feature>
<keyword evidence="5" id="KW-0285">Flavoprotein</keyword>
<feature type="domain" description="NADPH-dependent FMN reductase-like" evidence="13">
    <location>
        <begin position="10"/>
        <end position="157"/>
    </location>
</feature>
<keyword evidence="7" id="KW-0521">NADP</keyword>
<evidence type="ECO:0000259" key="13">
    <source>
        <dbReference type="Pfam" id="PF03358"/>
    </source>
</evidence>
<dbReference type="GO" id="GO:0005829">
    <property type="term" value="C:cytosol"/>
    <property type="evidence" value="ECO:0007669"/>
    <property type="project" value="TreeGrafter"/>
</dbReference>
<comment type="function">
    <text evidence="12">The enzyme apparently serves as a quinone reductase in connection with conjugation reactions of hydroquinones involved in detoxification pathways.</text>
</comment>
<dbReference type="EC" id="1.6.5.2" evidence="4"/>
<dbReference type="InterPro" id="IPR050712">
    <property type="entry name" value="NAD(P)H-dep_reductase"/>
</dbReference>
<evidence type="ECO:0000256" key="9">
    <source>
        <dbReference type="ARBA" id="ARBA00023027"/>
    </source>
</evidence>
<sequence>MEVSTLKPIIKVAALCGSLRKGSYNYGLISSAIEMSKESIFKGLLEIEYIDISPLPMLNTDLEVNGTFPPAVQAFRRKILEADSYIFASPEYNFSVTAPLKNAMDWASRPPNVWGDKAAAIVSAGGQWGGGRSHYHLRQIGVFLDIHFINKPEFYLDALTPPQPFDSDGNLIDEPSKERLKQVLLSLQSFTLLINKEEEFMEKPIIKLKVAALCGSLRKASFHRGLITSAIELSKDPIFNGLLEIEYIDISPLPMLNTDLEVHGTYPPPVEAFRRKILEADSFLFASPEYNYSVTAPLKNAMDWASRPPNVWGDKAAAIVSAGGDFGGGRSQYHLRQIGIYLDIHFINKPEFFLNAFKSPMPFDSDGNLIDQSSKERLKEVLLALQAFTLRLKAK</sequence>
<evidence type="ECO:0000256" key="7">
    <source>
        <dbReference type="ARBA" id="ARBA00022857"/>
    </source>
</evidence>
<comment type="catalytic activity">
    <reaction evidence="11">
        <text>a quinone + NADPH + H(+) = a quinol + NADP(+)</text>
        <dbReference type="Rhea" id="RHEA:46164"/>
        <dbReference type="ChEBI" id="CHEBI:15378"/>
        <dbReference type="ChEBI" id="CHEBI:24646"/>
        <dbReference type="ChEBI" id="CHEBI:57783"/>
        <dbReference type="ChEBI" id="CHEBI:58349"/>
        <dbReference type="ChEBI" id="CHEBI:132124"/>
        <dbReference type="EC" id="1.6.5.2"/>
    </reaction>
</comment>
<dbReference type="SUPFAM" id="SSF52218">
    <property type="entry name" value="Flavoproteins"/>
    <property type="match status" value="2"/>
</dbReference>
<dbReference type="InterPro" id="IPR005025">
    <property type="entry name" value="FMN_Rdtase-like_dom"/>
</dbReference>
<dbReference type="AlphaFoldDB" id="A0A7J6HPL2"/>
<dbReference type="Pfam" id="PF03358">
    <property type="entry name" value="FMN_red"/>
    <property type="match status" value="2"/>
</dbReference>
<protein>
    <recommendedName>
        <fullName evidence="4">NAD(P)H dehydrogenase (quinone)</fullName>
        <ecNumber evidence="4">1.6.5.2</ecNumber>
    </recommendedName>
</protein>
<dbReference type="InterPro" id="IPR029039">
    <property type="entry name" value="Flavoprotein-like_sf"/>
</dbReference>
<evidence type="ECO:0000256" key="3">
    <source>
        <dbReference type="ARBA" id="ARBA00011881"/>
    </source>
</evidence>
<evidence type="ECO:0000256" key="10">
    <source>
        <dbReference type="ARBA" id="ARBA00047678"/>
    </source>
</evidence>
<dbReference type="Gene3D" id="3.40.50.360">
    <property type="match status" value="2"/>
</dbReference>
<evidence type="ECO:0000313" key="14">
    <source>
        <dbReference type="EMBL" id="KAF4396668.1"/>
    </source>
</evidence>
<evidence type="ECO:0000313" key="15">
    <source>
        <dbReference type="Proteomes" id="UP000583929"/>
    </source>
</evidence>
<dbReference type="GO" id="GO:0010181">
    <property type="term" value="F:FMN binding"/>
    <property type="evidence" value="ECO:0007669"/>
    <property type="project" value="TreeGrafter"/>
</dbReference>
<reference evidence="14 15" key="1">
    <citation type="journal article" date="2020" name="bioRxiv">
        <title>Sequence and annotation of 42 cannabis genomes reveals extensive copy number variation in cannabinoid synthesis and pathogen resistance genes.</title>
        <authorList>
            <person name="Mckernan K.J."/>
            <person name="Helbert Y."/>
            <person name="Kane L.T."/>
            <person name="Ebling H."/>
            <person name="Zhang L."/>
            <person name="Liu B."/>
            <person name="Eaton Z."/>
            <person name="Mclaughlin S."/>
            <person name="Kingan S."/>
            <person name="Baybayan P."/>
            <person name="Concepcion G."/>
            <person name="Jordan M."/>
            <person name="Riva A."/>
            <person name="Barbazuk W."/>
            <person name="Harkins T."/>
        </authorList>
    </citation>
    <scope>NUCLEOTIDE SEQUENCE [LARGE SCALE GENOMIC DNA]</scope>
    <source>
        <strain evidence="15">cv. Jamaican Lion 4</strain>
        <tissue evidence="14">Leaf</tissue>
    </source>
</reference>
<dbReference type="FunFam" id="3.40.50.360:FF:000031">
    <property type="entry name" value="NADPH:quinone oxidoreductase"/>
    <property type="match status" value="2"/>
</dbReference>
<keyword evidence="9" id="KW-0520">NAD</keyword>
<evidence type="ECO:0000256" key="2">
    <source>
        <dbReference type="ARBA" id="ARBA00005990"/>
    </source>
</evidence>
<keyword evidence="15" id="KW-1185">Reference proteome</keyword>
<comment type="subunit">
    <text evidence="3">Homotetramer.</text>
</comment>
<comment type="cofactor">
    <cofactor evidence="1">
        <name>FMN</name>
        <dbReference type="ChEBI" id="CHEBI:58210"/>
    </cofactor>
</comment>
<organism evidence="14 15">
    <name type="scientific">Cannabis sativa</name>
    <name type="common">Hemp</name>
    <name type="synonym">Marijuana</name>
    <dbReference type="NCBI Taxonomy" id="3483"/>
    <lineage>
        <taxon>Eukaryota</taxon>
        <taxon>Viridiplantae</taxon>
        <taxon>Streptophyta</taxon>
        <taxon>Embryophyta</taxon>
        <taxon>Tracheophyta</taxon>
        <taxon>Spermatophyta</taxon>
        <taxon>Magnoliopsida</taxon>
        <taxon>eudicotyledons</taxon>
        <taxon>Gunneridae</taxon>
        <taxon>Pentapetalae</taxon>
        <taxon>rosids</taxon>
        <taxon>fabids</taxon>
        <taxon>Rosales</taxon>
        <taxon>Cannabaceae</taxon>
        <taxon>Cannabis</taxon>
    </lineage>
</organism>
<comment type="catalytic activity">
    <reaction evidence="10">
        <text>a quinone + NADH + H(+) = a quinol + NAD(+)</text>
        <dbReference type="Rhea" id="RHEA:46160"/>
        <dbReference type="ChEBI" id="CHEBI:15378"/>
        <dbReference type="ChEBI" id="CHEBI:24646"/>
        <dbReference type="ChEBI" id="CHEBI:57540"/>
        <dbReference type="ChEBI" id="CHEBI:57945"/>
        <dbReference type="ChEBI" id="CHEBI:132124"/>
        <dbReference type="EC" id="1.6.5.2"/>
    </reaction>
</comment>
<evidence type="ECO:0000256" key="5">
    <source>
        <dbReference type="ARBA" id="ARBA00022630"/>
    </source>
</evidence>
<dbReference type="Proteomes" id="UP000583929">
    <property type="component" value="Unassembled WGS sequence"/>
</dbReference>
<comment type="caution">
    <text evidence="14">The sequence shown here is derived from an EMBL/GenBank/DDBJ whole genome shotgun (WGS) entry which is preliminary data.</text>
</comment>
<evidence type="ECO:0000256" key="1">
    <source>
        <dbReference type="ARBA" id="ARBA00001917"/>
    </source>
</evidence>
<evidence type="ECO:0000256" key="4">
    <source>
        <dbReference type="ARBA" id="ARBA00012648"/>
    </source>
</evidence>
<name>A0A7J6HPL2_CANSA</name>
<accession>A0A7J6HPL2</accession>
<evidence type="ECO:0000256" key="11">
    <source>
        <dbReference type="ARBA" id="ARBA00048983"/>
    </source>
</evidence>
<comment type="similarity">
    <text evidence="2">Belongs to the SsuE family.</text>
</comment>
<keyword evidence="6" id="KW-0288">FMN</keyword>
<keyword evidence="8" id="KW-0560">Oxidoreductase</keyword>